<dbReference type="Gene3D" id="1.10.40.30">
    <property type="entry name" value="Fumarase/aspartase (C-terminal domain)"/>
    <property type="match status" value="1"/>
</dbReference>
<evidence type="ECO:0000259" key="4">
    <source>
        <dbReference type="Pfam" id="PF00206"/>
    </source>
</evidence>
<comment type="catalytic activity">
    <reaction evidence="3">
        <text>(S)-malate = fumarate + H2O</text>
        <dbReference type="Rhea" id="RHEA:12460"/>
        <dbReference type="ChEBI" id="CHEBI:15377"/>
        <dbReference type="ChEBI" id="CHEBI:15589"/>
        <dbReference type="ChEBI" id="CHEBI:29806"/>
        <dbReference type="EC" id="4.2.1.2"/>
    </reaction>
</comment>
<evidence type="ECO:0000256" key="2">
    <source>
        <dbReference type="ARBA" id="ARBA00023239"/>
    </source>
</evidence>
<dbReference type="SUPFAM" id="SSF48557">
    <property type="entry name" value="L-aspartase-like"/>
    <property type="match status" value="1"/>
</dbReference>
<protein>
    <recommendedName>
        <fullName evidence="3">Fumarate hydratase class II</fullName>
        <shortName evidence="3">Fumarase C</shortName>
        <ecNumber evidence="3">4.2.1.2</ecNumber>
    </recommendedName>
    <alternativeName>
        <fullName evidence="3">Aerobic fumarase</fullName>
    </alternativeName>
    <alternativeName>
        <fullName evidence="3">Iron-independent fumarase</fullName>
    </alternativeName>
</protein>
<gene>
    <name evidence="3" type="primary">fumC</name>
    <name evidence="6" type="ORF">D104_12780</name>
</gene>
<dbReference type="InterPro" id="IPR008948">
    <property type="entry name" value="L-Aspartase-like"/>
</dbReference>
<dbReference type="AlphaFoldDB" id="W1RWI1"/>
<dbReference type="PROSITE" id="PS00163">
    <property type="entry name" value="FUMARATE_LYASES"/>
    <property type="match status" value="1"/>
</dbReference>
<feature type="binding site" evidence="3">
    <location>
        <begin position="98"/>
        <end position="100"/>
    </location>
    <ligand>
        <name>substrate</name>
    </ligand>
</feature>
<feature type="binding site" description="in site B" evidence="3">
    <location>
        <begin position="123"/>
        <end position="126"/>
    </location>
    <ligand>
        <name>substrate</name>
    </ligand>
</feature>
<dbReference type="Gene3D" id="1.20.200.10">
    <property type="entry name" value="Fumarase/aspartase (Central domain)"/>
    <property type="match status" value="1"/>
</dbReference>
<dbReference type="EMBL" id="AYOZ01000034">
    <property type="protein sequence ID" value="ETI59208.1"/>
    <property type="molecule type" value="Genomic_DNA"/>
</dbReference>
<keyword evidence="2 3" id="KW-0456">Lyase</keyword>
<dbReference type="FunFam" id="1.20.200.10:FF:000001">
    <property type="entry name" value="Fumarate hydratase, mitochondrial"/>
    <property type="match status" value="1"/>
</dbReference>
<dbReference type="HAMAP" id="MF_00743">
    <property type="entry name" value="FumaraseC"/>
    <property type="match status" value="1"/>
</dbReference>
<dbReference type="OrthoDB" id="9802809at2"/>
<dbReference type="InterPro" id="IPR000362">
    <property type="entry name" value="Fumarate_lyase_fam"/>
</dbReference>
<evidence type="ECO:0000256" key="3">
    <source>
        <dbReference type="HAMAP-Rule" id="MF_00743"/>
    </source>
</evidence>
<evidence type="ECO:0000259" key="5">
    <source>
        <dbReference type="Pfam" id="PF10415"/>
    </source>
</evidence>
<dbReference type="GO" id="GO:0005829">
    <property type="term" value="C:cytosol"/>
    <property type="evidence" value="ECO:0007669"/>
    <property type="project" value="TreeGrafter"/>
</dbReference>
<dbReference type="EC" id="4.2.1.2" evidence="3"/>
<feature type="binding site" evidence="3">
    <location>
        <position position="181"/>
    </location>
    <ligand>
        <name>substrate</name>
    </ligand>
</feature>
<name>W1RWI1_9GAMM</name>
<evidence type="ECO:0000256" key="1">
    <source>
        <dbReference type="ARBA" id="ARBA00009084"/>
    </source>
</evidence>
<dbReference type="PANTHER" id="PTHR42696:SF2">
    <property type="entry name" value="ASPARTATE AMMONIA-LYASE"/>
    <property type="match status" value="1"/>
</dbReference>
<comment type="caution">
    <text evidence="6">The sequence shown here is derived from an EMBL/GenBank/DDBJ whole genome shotgun (WGS) entry which is preliminary data.</text>
</comment>
<proteinExistence type="inferred from homology"/>
<feature type="binding site" evidence="3">
    <location>
        <position position="313"/>
    </location>
    <ligand>
        <name>substrate</name>
    </ligand>
</feature>
<dbReference type="InterPro" id="IPR005677">
    <property type="entry name" value="Fum_hydII"/>
</dbReference>
<feature type="active site" description="Proton donor/acceptor" evidence="3">
    <location>
        <position position="182"/>
    </location>
</feature>
<feature type="domain" description="Fumarate lyase N-terminal" evidence="4">
    <location>
        <begin position="11"/>
        <end position="336"/>
    </location>
</feature>
<comment type="miscellaneous">
    <text evidence="3">There are 2 substrate-binding sites: the catalytic A site, and the non-catalytic B site that may play a role in the transfer of substrate or product between the active site and the solvent. Alternatively, the B site may bind allosteric effectors.</text>
</comment>
<dbReference type="UniPathway" id="UPA00223">
    <property type="reaction ID" value="UER01007"/>
</dbReference>
<evidence type="ECO:0000313" key="7">
    <source>
        <dbReference type="Proteomes" id="UP000018857"/>
    </source>
</evidence>
<dbReference type="Pfam" id="PF10415">
    <property type="entry name" value="FumaraseC_C"/>
    <property type="match status" value="1"/>
</dbReference>
<evidence type="ECO:0000313" key="6">
    <source>
        <dbReference type="EMBL" id="ETI59208.1"/>
    </source>
</evidence>
<dbReference type="RefSeq" id="WP_024024615.1">
    <property type="nucleotide sequence ID" value="NZ_AYOZ01000034.1"/>
</dbReference>
<dbReference type="FunFam" id="1.10.275.10:FF:000001">
    <property type="entry name" value="Fumarate hydratase, mitochondrial"/>
    <property type="match status" value="1"/>
</dbReference>
<feature type="active site" evidence="3">
    <location>
        <position position="312"/>
    </location>
</feature>
<dbReference type="GO" id="GO:0006531">
    <property type="term" value="P:aspartate metabolic process"/>
    <property type="evidence" value="ECO:0007669"/>
    <property type="project" value="TreeGrafter"/>
</dbReference>
<sequence length="458" mass="48735">MKMRIEKDSMGELDVPEKALYGAQTQRAINNFPISGEPLPEAFIRSLILIKAAAARANESLKCLTPGLSKAIQNACDELLNADDLMQHFPVDVFQTGSGTSSNMNANEVIATLASVYHESPVNPNDHVNYGQSSNDVIPSAIHVSATLELTGHLLPALIHLKQTIVDKGDALKGFTKTGRTHLMDAMPVRLDQTFHAWAAQLQDNIDNLTYLESKTTQLAQGGTAVGTGINAHPEFAALFAKELSDLTKVTFTPGANFFALIGSQDTAVALSGQLKAVAVTYMKIANDLRWMNSGPLAGLGEISLQALQPGSSIMPGKVNPVIPEATAMVAAQVIGNDAAITIGGQSGNFELNVMLPMIAKNLLNSIKLLANSGQLLADNAIATLTVNEEKLNEALHRNPILVTALNPIIGYAKAAEIAKKAYKEGRPVVDVADEETDLSREELLALLDPAKLTHGGL</sequence>
<feature type="binding site" evidence="3">
    <location>
        <begin position="318"/>
        <end position="320"/>
    </location>
    <ligand>
        <name>substrate</name>
    </ligand>
</feature>
<comment type="subunit">
    <text evidence="3">Homotetramer.</text>
</comment>
<comment type="pathway">
    <text evidence="3">Carbohydrate metabolism; tricarboxylic acid cycle; (S)-malate from fumarate: step 1/1.</text>
</comment>
<dbReference type="InterPro" id="IPR022761">
    <property type="entry name" value="Fumarate_lyase_N"/>
</dbReference>
<dbReference type="InterPro" id="IPR020557">
    <property type="entry name" value="Fumarate_lyase_CS"/>
</dbReference>
<dbReference type="GO" id="GO:0006099">
    <property type="term" value="P:tricarboxylic acid cycle"/>
    <property type="evidence" value="ECO:0007669"/>
    <property type="project" value="UniProtKB-UniRule"/>
</dbReference>
<dbReference type="eggNOG" id="COG0114">
    <property type="taxonomic scope" value="Bacteria"/>
</dbReference>
<dbReference type="PRINTS" id="PR00149">
    <property type="entry name" value="FUMRATELYASE"/>
</dbReference>
<dbReference type="InterPro" id="IPR024083">
    <property type="entry name" value="Fumarase/histidase_N"/>
</dbReference>
<comment type="similarity">
    <text evidence="1 3">Belongs to the class-II fumarase/aspartase family. Fumarase subfamily.</text>
</comment>
<dbReference type="InterPro" id="IPR051546">
    <property type="entry name" value="Aspartate_Ammonia-Lyase"/>
</dbReference>
<dbReference type="InterPro" id="IPR018951">
    <property type="entry name" value="Fumarase_C_C"/>
</dbReference>
<accession>W1RWI1</accession>
<dbReference type="PANTHER" id="PTHR42696">
    <property type="entry name" value="ASPARTATE AMMONIA-LYASE"/>
    <property type="match status" value="1"/>
</dbReference>
<keyword evidence="7" id="KW-1185">Reference proteome</keyword>
<dbReference type="GO" id="GO:0008797">
    <property type="term" value="F:aspartate ammonia-lyase activity"/>
    <property type="evidence" value="ECO:0007669"/>
    <property type="project" value="TreeGrafter"/>
</dbReference>
<dbReference type="Gene3D" id="1.10.275.10">
    <property type="entry name" value="Fumarase/aspartase (N-terminal domain)"/>
    <property type="match status" value="1"/>
</dbReference>
<dbReference type="GO" id="GO:0004333">
    <property type="term" value="F:fumarate hydratase activity"/>
    <property type="evidence" value="ECO:0007669"/>
    <property type="project" value="UniProtKB-UniRule"/>
</dbReference>
<dbReference type="FunFam" id="1.10.40.30:FF:000002">
    <property type="entry name" value="Fumarate hydratase class II"/>
    <property type="match status" value="1"/>
</dbReference>
<keyword evidence="3" id="KW-0963">Cytoplasm</keyword>
<organism evidence="6 7">
    <name type="scientific">Marinomonas profundimaris</name>
    <dbReference type="NCBI Taxonomy" id="1208321"/>
    <lineage>
        <taxon>Bacteria</taxon>
        <taxon>Pseudomonadati</taxon>
        <taxon>Pseudomonadota</taxon>
        <taxon>Gammaproteobacteria</taxon>
        <taxon>Oceanospirillales</taxon>
        <taxon>Oceanospirillaceae</taxon>
        <taxon>Marinomonas</taxon>
    </lineage>
</organism>
<comment type="subcellular location">
    <subcellularLocation>
        <location evidence="3">Cytoplasm</location>
    </subcellularLocation>
</comment>
<feature type="site" description="Important for catalytic activity" evidence="3">
    <location>
        <position position="325"/>
    </location>
</feature>
<reference evidence="6 7" key="1">
    <citation type="journal article" date="2014" name="Genome Announc.">
        <title>Draft Genome Sequence of Marinomonas sp. Strain D104, a Polycyclic Aromatic Hydrocarbon-Degrading Bacterium from the Deep-Sea Sediment of the Arctic Ocean.</title>
        <authorList>
            <person name="Dong C."/>
            <person name="Bai X."/>
            <person name="Lai Q."/>
            <person name="Xie Y."/>
            <person name="Chen X."/>
            <person name="Shao Z."/>
        </authorList>
    </citation>
    <scope>NUCLEOTIDE SEQUENCE [LARGE SCALE GENOMIC DNA]</scope>
    <source>
        <strain evidence="6 7">D104</strain>
    </source>
</reference>
<dbReference type="Proteomes" id="UP000018857">
    <property type="component" value="Unassembled WGS sequence"/>
</dbReference>
<dbReference type="PATRIC" id="fig|1208321.3.peg.2538"/>
<dbReference type="GO" id="GO:0006106">
    <property type="term" value="P:fumarate metabolic process"/>
    <property type="evidence" value="ECO:0007669"/>
    <property type="project" value="InterPro"/>
</dbReference>
<feature type="binding site" evidence="3">
    <location>
        <begin position="133"/>
        <end position="135"/>
    </location>
    <ligand>
        <name>substrate</name>
    </ligand>
</feature>
<comment type="function">
    <text evidence="3">Involved in the TCA cycle. Catalyzes the stereospecific interconversion of fumarate to L-malate.</text>
</comment>
<keyword evidence="3" id="KW-0816">Tricarboxylic acid cycle</keyword>
<feature type="domain" description="Fumarase C C-terminal" evidence="5">
    <location>
        <begin position="402"/>
        <end position="455"/>
    </location>
</feature>
<dbReference type="STRING" id="1208321.D104_12780"/>
<dbReference type="Pfam" id="PF00206">
    <property type="entry name" value="Lyase_1"/>
    <property type="match status" value="1"/>
</dbReference>